<feature type="compositionally biased region" description="Basic and acidic residues" evidence="1">
    <location>
        <begin position="293"/>
        <end position="304"/>
    </location>
</feature>
<sequence>MRLPFCRLLAAALVAAAPAPAVRGAAPTPAAPAKGVAPMDAARKALDEVQDMSYQNKSLNELISDLKDRAKVPVTIDPGVFQFGLDPSQPTLNLDLKQVKLKDGLRQALAPFNLKCGLTRDGLFISTEEGLTTKQLRQRVTVNCDGTAFAAAAKQLAVDTGANVVLDPRLGEKGTKAVTLSLEDVPLETAVRLLAEVADLSAVRMSNVLFVTTPERAERLKPGADAPTQPGNNVVPFPGGVPGGPGAIGIGVIGGAPGVILPAPVPAAPAPPPPPAEAKPDVKPEAAPPAKPEPAKPDPAKPEPTKLGGQ</sequence>
<protein>
    <submittedName>
        <fullName evidence="3">Uncharacterized protein</fullName>
    </submittedName>
</protein>
<dbReference type="KEGG" id="ftj:FTUN_4511"/>
<dbReference type="EMBL" id="CP053452">
    <property type="protein sequence ID" value="QJW96951.1"/>
    <property type="molecule type" value="Genomic_DNA"/>
</dbReference>
<name>A0A6M5YUL9_9BACT</name>
<feature type="compositionally biased region" description="Pro residues" evidence="1">
    <location>
        <begin position="263"/>
        <end position="277"/>
    </location>
</feature>
<evidence type="ECO:0000313" key="3">
    <source>
        <dbReference type="EMBL" id="QJW96951.1"/>
    </source>
</evidence>
<accession>A0A6M5YUL9</accession>
<feature type="chain" id="PRO_5027037229" evidence="2">
    <location>
        <begin position="22"/>
        <end position="310"/>
    </location>
</feature>
<keyword evidence="2" id="KW-0732">Signal</keyword>
<proteinExistence type="predicted"/>
<reference evidence="4" key="1">
    <citation type="submission" date="2020-05" db="EMBL/GenBank/DDBJ databases">
        <title>Frigoriglobus tundricola gen. nov., sp. nov., a psychrotolerant cellulolytic planctomycete of the family Gemmataceae with two divergent copies of 16S rRNA gene.</title>
        <authorList>
            <person name="Kulichevskaya I.S."/>
            <person name="Ivanova A.A."/>
            <person name="Naumoff D.G."/>
            <person name="Beletsky A.V."/>
            <person name="Rijpstra W.I.C."/>
            <person name="Sinninghe Damste J.S."/>
            <person name="Mardanov A.V."/>
            <person name="Ravin N.V."/>
            <person name="Dedysh S.N."/>
        </authorList>
    </citation>
    <scope>NUCLEOTIDE SEQUENCE [LARGE SCALE GENOMIC DNA]</scope>
    <source>
        <strain evidence="4">PL17</strain>
    </source>
</reference>
<dbReference type="AlphaFoldDB" id="A0A6M5YUL9"/>
<evidence type="ECO:0000256" key="2">
    <source>
        <dbReference type="SAM" id="SignalP"/>
    </source>
</evidence>
<feature type="signal peptide" evidence="2">
    <location>
        <begin position="1"/>
        <end position="21"/>
    </location>
</feature>
<keyword evidence="4" id="KW-1185">Reference proteome</keyword>
<evidence type="ECO:0000256" key="1">
    <source>
        <dbReference type="SAM" id="MobiDB-lite"/>
    </source>
</evidence>
<dbReference type="Proteomes" id="UP000503447">
    <property type="component" value="Chromosome"/>
</dbReference>
<organism evidence="3 4">
    <name type="scientific">Frigoriglobus tundricola</name>
    <dbReference type="NCBI Taxonomy" id="2774151"/>
    <lineage>
        <taxon>Bacteria</taxon>
        <taxon>Pseudomonadati</taxon>
        <taxon>Planctomycetota</taxon>
        <taxon>Planctomycetia</taxon>
        <taxon>Gemmatales</taxon>
        <taxon>Gemmataceae</taxon>
        <taxon>Frigoriglobus</taxon>
    </lineage>
</organism>
<feature type="region of interest" description="Disordered" evidence="1">
    <location>
        <begin position="262"/>
        <end position="310"/>
    </location>
</feature>
<gene>
    <name evidence="3" type="ORF">FTUN_4511</name>
</gene>
<dbReference type="RefSeq" id="WP_171472438.1">
    <property type="nucleotide sequence ID" value="NZ_CP053452.2"/>
</dbReference>
<evidence type="ECO:0000313" key="4">
    <source>
        <dbReference type="Proteomes" id="UP000503447"/>
    </source>
</evidence>